<accession>A0A329M3N7</accession>
<dbReference type="PANTHER" id="PTHR37422:SF13">
    <property type="entry name" value="LIPOPOLYSACCHARIDE BIOSYNTHESIS PROTEIN PA4999-RELATED"/>
    <property type="match status" value="1"/>
</dbReference>
<keyword evidence="8" id="KW-1185">Reference proteome</keyword>
<feature type="transmembrane region" description="Helical" evidence="5">
    <location>
        <begin position="448"/>
        <end position="478"/>
    </location>
</feature>
<evidence type="ECO:0000256" key="2">
    <source>
        <dbReference type="ARBA" id="ARBA00022692"/>
    </source>
</evidence>
<name>A0A329M3N7_9BACL</name>
<proteinExistence type="predicted"/>
<feature type="transmembrane region" description="Helical" evidence="5">
    <location>
        <begin position="490"/>
        <end position="505"/>
    </location>
</feature>
<feature type="transmembrane region" description="Helical" evidence="5">
    <location>
        <begin position="205"/>
        <end position="224"/>
    </location>
</feature>
<feature type="transmembrane region" description="Helical" evidence="5">
    <location>
        <begin position="116"/>
        <end position="133"/>
    </location>
</feature>
<dbReference type="EMBL" id="QMFB01000028">
    <property type="protein sequence ID" value="RAV13796.1"/>
    <property type="molecule type" value="Genomic_DNA"/>
</dbReference>
<feature type="transmembrane region" description="Helical" evidence="5">
    <location>
        <begin position="276"/>
        <end position="295"/>
    </location>
</feature>
<evidence type="ECO:0000259" key="6">
    <source>
        <dbReference type="Pfam" id="PF04932"/>
    </source>
</evidence>
<feature type="transmembrane region" description="Helical" evidence="5">
    <location>
        <begin position="511"/>
        <end position="527"/>
    </location>
</feature>
<organism evidence="7 8">
    <name type="scientific">Paenibacillus contaminans</name>
    <dbReference type="NCBI Taxonomy" id="450362"/>
    <lineage>
        <taxon>Bacteria</taxon>
        <taxon>Bacillati</taxon>
        <taxon>Bacillota</taxon>
        <taxon>Bacilli</taxon>
        <taxon>Bacillales</taxon>
        <taxon>Paenibacillaceae</taxon>
        <taxon>Paenibacillus</taxon>
    </lineage>
</organism>
<feature type="transmembrane region" description="Helical" evidence="5">
    <location>
        <begin position="89"/>
        <end position="110"/>
    </location>
</feature>
<keyword evidence="3 5" id="KW-1133">Transmembrane helix</keyword>
<dbReference type="Proteomes" id="UP000250369">
    <property type="component" value="Unassembled WGS sequence"/>
</dbReference>
<evidence type="ECO:0000256" key="1">
    <source>
        <dbReference type="ARBA" id="ARBA00004141"/>
    </source>
</evidence>
<dbReference type="OrthoDB" id="1808577at2"/>
<reference evidence="7 8" key="1">
    <citation type="journal article" date="2009" name="Int. J. Syst. Evol. Microbiol.">
        <title>Paenibacillus contaminans sp. nov., isolated from a contaminated laboratory plate.</title>
        <authorList>
            <person name="Chou J.H."/>
            <person name="Lee J.H."/>
            <person name="Lin M.C."/>
            <person name="Chang P.S."/>
            <person name="Arun A.B."/>
            <person name="Young C.C."/>
            <person name="Chen W.M."/>
        </authorList>
    </citation>
    <scope>NUCLEOTIDE SEQUENCE [LARGE SCALE GENOMIC DNA]</scope>
    <source>
        <strain evidence="7 8">CKOBP-6</strain>
    </source>
</reference>
<evidence type="ECO:0000256" key="3">
    <source>
        <dbReference type="ARBA" id="ARBA00022989"/>
    </source>
</evidence>
<comment type="caution">
    <text evidence="7">The sequence shown here is derived from an EMBL/GenBank/DDBJ whole genome shotgun (WGS) entry which is preliminary data.</text>
</comment>
<feature type="transmembrane region" description="Helical" evidence="5">
    <location>
        <begin position="254"/>
        <end position="269"/>
    </location>
</feature>
<comment type="subcellular location">
    <subcellularLocation>
        <location evidence="1">Membrane</location>
        <topology evidence="1">Multi-pass membrane protein</topology>
    </subcellularLocation>
</comment>
<dbReference type="GO" id="GO:0016874">
    <property type="term" value="F:ligase activity"/>
    <property type="evidence" value="ECO:0007669"/>
    <property type="project" value="UniProtKB-KW"/>
</dbReference>
<feature type="transmembrane region" description="Helical" evidence="5">
    <location>
        <begin position="315"/>
        <end position="340"/>
    </location>
</feature>
<dbReference type="GO" id="GO:0016020">
    <property type="term" value="C:membrane"/>
    <property type="evidence" value="ECO:0007669"/>
    <property type="project" value="UniProtKB-SubCell"/>
</dbReference>
<keyword evidence="4 5" id="KW-0472">Membrane</keyword>
<gene>
    <name evidence="7" type="ORF">DQG23_32445</name>
</gene>
<protein>
    <submittedName>
        <fullName evidence="7">O-antigen ligase domain-containing protein</fullName>
    </submittedName>
</protein>
<evidence type="ECO:0000313" key="8">
    <source>
        <dbReference type="Proteomes" id="UP000250369"/>
    </source>
</evidence>
<sequence>MYGKTKQYGKAPAAVPATDNQSMTLWGALGIVVIFLFWAPFQRGLFNGYTSDFDSPIISSFVWTSILMILIAIFLYFQWKLKEHKDVMALAVWLLPLSYLLSSFNAASGYFSTNMIYLHIMYALFFVIGVYLTRNPHGNQLLQGTIMISGYVIVWFGLFYWFGSPRYEGNFIYTVFNWFGLAHYRDAVMGDEFNGYRLTSAFQYANTYAAFLMAILLGCLLEIVKSKKWHYTLLHAFMLVPICISFIVTLSRGALVLLPIILLLSLFLFRLHRQILIMVYTALALIATFIILSPVTTIGEDLYKQFSASASWKGWLIVLGASAVLSAIIAIIQMYGASWLQEKLNKYNGSRFAVLAIPVASIILGGLAAYLLFGNTGVTKFLPETIKNRIENINFAQHSVLERGTFYKDSFKLIKDYPLLGAGGGGWAALYEKYQNNPYTSRQAHNFYLQYIVEIGIIGTLILTLFICFVFYLFVRFFLKKDEEQRDRRIFYALVTISILIHSIIDFNMSYAYIAVLLFLCMGGMIAESEEGNGKLLAKIKSGYHKGFPIALGLLAIVFLVISLRMLSADRLYTSAVAGAQQNNKPFQEIMLELDKAIDRNPKHPDYMLFKANLLSQAYQQTKDEKFYSDLGVTIQKIKQTEPINRYVMEAQYNQNILKSNFLDARNVLIDGLKNFPWELSIYERLIALDVQLGNESRNENNINKTDQYWNHALELYNGIVDRTKELALLPKEQGQGREFYVTKTIAFNVGQIHFIRGEFPAASEILKLGVTDQLDDQQIRMNIRWYLASLQKQQKNDQELYNKLIAKDANEANEIQKLVTANLLVQ</sequence>
<feature type="transmembrane region" description="Helical" evidence="5">
    <location>
        <begin position="23"/>
        <end position="41"/>
    </location>
</feature>
<feature type="transmembrane region" description="Helical" evidence="5">
    <location>
        <begin position="57"/>
        <end position="77"/>
    </location>
</feature>
<evidence type="ECO:0000313" key="7">
    <source>
        <dbReference type="EMBL" id="RAV13796.1"/>
    </source>
</evidence>
<dbReference type="InterPro" id="IPR051533">
    <property type="entry name" value="WaaL-like"/>
</dbReference>
<feature type="transmembrane region" description="Helical" evidence="5">
    <location>
        <begin position="145"/>
        <end position="163"/>
    </location>
</feature>
<dbReference type="Pfam" id="PF04932">
    <property type="entry name" value="Wzy_C"/>
    <property type="match status" value="1"/>
</dbReference>
<dbReference type="InterPro" id="IPR007016">
    <property type="entry name" value="O-antigen_ligase-rel_domated"/>
</dbReference>
<evidence type="ECO:0000256" key="5">
    <source>
        <dbReference type="SAM" id="Phobius"/>
    </source>
</evidence>
<dbReference type="AlphaFoldDB" id="A0A329M3N7"/>
<dbReference type="RefSeq" id="WP_113035187.1">
    <property type="nucleotide sequence ID" value="NZ_QMFB01000028.1"/>
</dbReference>
<dbReference type="PANTHER" id="PTHR37422">
    <property type="entry name" value="TEICHURONIC ACID BIOSYNTHESIS PROTEIN TUAE"/>
    <property type="match status" value="1"/>
</dbReference>
<keyword evidence="7" id="KW-0436">Ligase</keyword>
<feature type="transmembrane region" description="Helical" evidence="5">
    <location>
        <begin position="231"/>
        <end position="248"/>
    </location>
</feature>
<feature type="transmembrane region" description="Helical" evidence="5">
    <location>
        <begin position="352"/>
        <end position="373"/>
    </location>
</feature>
<keyword evidence="2 5" id="KW-0812">Transmembrane</keyword>
<feature type="domain" description="O-antigen ligase-related" evidence="6">
    <location>
        <begin position="238"/>
        <end position="463"/>
    </location>
</feature>
<evidence type="ECO:0000256" key="4">
    <source>
        <dbReference type="ARBA" id="ARBA00023136"/>
    </source>
</evidence>
<feature type="transmembrane region" description="Helical" evidence="5">
    <location>
        <begin position="548"/>
        <end position="567"/>
    </location>
</feature>